<keyword evidence="2" id="KW-0479">Metal-binding</keyword>
<dbReference type="GO" id="GO:0010078">
    <property type="term" value="P:maintenance of root meristem identity"/>
    <property type="evidence" value="ECO:0007669"/>
    <property type="project" value="TreeGrafter"/>
</dbReference>
<feature type="compositionally biased region" description="Basic and acidic residues" evidence="8">
    <location>
        <begin position="169"/>
        <end position="185"/>
    </location>
</feature>
<comment type="subcellular location">
    <subcellularLocation>
        <location evidence="1">Nucleus</location>
    </subcellularLocation>
</comment>
<keyword evidence="5 7" id="KW-0175">Coiled coil</keyword>
<feature type="region of interest" description="Disordered" evidence="8">
    <location>
        <begin position="161"/>
        <end position="185"/>
    </location>
</feature>
<dbReference type="PRINTS" id="PR01544">
    <property type="entry name" value="ARATH130DUF"/>
</dbReference>
<dbReference type="EMBL" id="JAKOGI010001487">
    <property type="protein sequence ID" value="KAJ8425364.1"/>
    <property type="molecule type" value="Genomic_DNA"/>
</dbReference>
<evidence type="ECO:0000256" key="5">
    <source>
        <dbReference type="ARBA" id="ARBA00023054"/>
    </source>
</evidence>
<reference evidence="11" key="1">
    <citation type="submission" date="2022-04" db="EMBL/GenBank/DDBJ databases">
        <title>Carnegiea gigantea Genome sequencing and assembly v2.</title>
        <authorList>
            <person name="Copetti D."/>
            <person name="Sanderson M.J."/>
            <person name="Burquez A."/>
            <person name="Wojciechowski M.F."/>
        </authorList>
    </citation>
    <scope>NUCLEOTIDE SEQUENCE</scope>
    <source>
        <strain evidence="11">SGP5-SGP5p</strain>
        <tissue evidence="11">Aerial part</tissue>
    </source>
</reference>
<evidence type="ECO:0000313" key="11">
    <source>
        <dbReference type="EMBL" id="KAJ8425364.1"/>
    </source>
</evidence>
<feature type="coiled-coil region" evidence="7">
    <location>
        <begin position="759"/>
        <end position="804"/>
    </location>
</feature>
<keyword evidence="6" id="KW-0539">Nucleus</keyword>
<feature type="compositionally biased region" description="Polar residues" evidence="8">
    <location>
        <begin position="9"/>
        <end position="33"/>
    </location>
</feature>
<keyword evidence="12" id="KW-1185">Reference proteome</keyword>
<evidence type="ECO:0000256" key="2">
    <source>
        <dbReference type="ARBA" id="ARBA00022723"/>
    </source>
</evidence>
<comment type="caution">
    <text evidence="11">The sequence shown here is derived from an EMBL/GenBank/DDBJ whole genome shotgun (WGS) entry which is preliminary data.</text>
</comment>
<dbReference type="GO" id="GO:0008270">
    <property type="term" value="F:zinc ion binding"/>
    <property type="evidence" value="ECO:0007669"/>
    <property type="project" value="UniProtKB-KW"/>
</dbReference>
<dbReference type="OrthoDB" id="1905265at2759"/>
<evidence type="ECO:0000259" key="9">
    <source>
        <dbReference type="Pfam" id="PF07227"/>
    </source>
</evidence>
<dbReference type="CDD" id="cd22249">
    <property type="entry name" value="UDM1_RNF168_RNF169-like"/>
    <property type="match status" value="1"/>
</dbReference>
<protein>
    <recommendedName>
        <fullName evidence="13">Protein OBERON 3</fullName>
    </recommendedName>
</protein>
<keyword evidence="4" id="KW-0862">Zinc</keyword>
<evidence type="ECO:0000256" key="7">
    <source>
        <dbReference type="SAM" id="Coils"/>
    </source>
</evidence>
<evidence type="ECO:0000259" key="10">
    <source>
        <dbReference type="Pfam" id="PF16312"/>
    </source>
</evidence>
<keyword evidence="3" id="KW-0863">Zinc-finger</keyword>
<dbReference type="InterPro" id="IPR032535">
    <property type="entry name" value="Oberon_CC"/>
</dbReference>
<feature type="region of interest" description="Disordered" evidence="8">
    <location>
        <begin position="1"/>
        <end position="52"/>
    </location>
</feature>
<evidence type="ECO:0000256" key="3">
    <source>
        <dbReference type="ARBA" id="ARBA00022771"/>
    </source>
</evidence>
<dbReference type="Pfam" id="PF07227">
    <property type="entry name" value="PHD_Oberon"/>
    <property type="match status" value="1"/>
</dbReference>
<sequence length="858" mass="95834">MFREKDFSDTGSYGVETTENRLSQPDLGQNTQNPDEKVGFSRNGTNFLGESDVDREEFRSKLTVLGNSGLTSPNTGRNPEISSDRIGLSEKRLTFLRESGIDLGGLQSKPGNSGCQELTLSYLCDNPRAGGPSVKGKRVVLEDFRREDKWVERDFLQLSDSKNGCSSSREPEQETKVERDSNKKPKVETLGLSLALSLTASNGAHNGEAAVQQKLSNLGCVNTQSLALLNNTSNTQTTCSNDFTAASLSCSYSHPFSHNPSCSLTRNSTENYEHSLRSRSRDTDQIWNCGEGTNGSVHSRFKPIGDGAFLSNHGNGVGHALWTRGRPFNRDSCNGLYREAGSDSSSFFPSELVARPKVDTIYSDSMGRSLDHLRGFDDLEDRRSLNPSRGEKIVRDVLVESIPSMSQLFKEFPNETIESATKYLNCLISASERKDELVELQNLLECRPEISKETLAKATKTQLEILVAVKFGLNEFVSGKVHLQTSDLLEIFLCLRCPNVNCKSLLPVDDCDCKICSTKKGFCSQCMCPVCYKFDCASNTCSWVGCDACSHWSHAFCALEKNFIRPGPNLKGSSRITEMQFYCLGCGHASEMFGFVKDVFICCAKDWGVETLIKELDCVRRIFKGSEDLKGKELYLKAAELITRLERRAMSPSDACNFIIRFFASKPDKEDVSESQAAHIAAKVSMASQGGLINDRGPVSSPNVTPKSGTFAANILKSLLPYDISNSTSRPYVSDRRFEDDFSTKLWRKDASDSMESIVRIKEAEARMFQNRADEARKEVEAYKQLVQARTQKLEEEYAEKLAKLCLPETEERRRKKLEELKIVESSHTDYYNMKIRMQAEISGLLKRMEATEQQWAV</sequence>
<proteinExistence type="predicted"/>
<dbReference type="PANTHER" id="PTHR21736:SF38">
    <property type="entry name" value="PROTEIN OBERON 3"/>
    <property type="match status" value="1"/>
</dbReference>
<feature type="domain" description="Oberon coiled-coil region" evidence="10">
    <location>
        <begin position="739"/>
        <end position="846"/>
    </location>
</feature>
<dbReference type="InterPro" id="IPR032881">
    <property type="entry name" value="Oberon-like_PHD"/>
</dbReference>
<dbReference type="PANTHER" id="PTHR21736">
    <property type="entry name" value="VERNALIZATION-INSENSITIVE PROTEIN 3"/>
    <property type="match status" value="1"/>
</dbReference>
<accession>A0A9Q1GU93</accession>
<evidence type="ECO:0000313" key="12">
    <source>
        <dbReference type="Proteomes" id="UP001153076"/>
    </source>
</evidence>
<dbReference type="InterPro" id="IPR047578">
    <property type="entry name" value="OBE1-like_PHD"/>
</dbReference>
<evidence type="ECO:0008006" key="13">
    <source>
        <dbReference type="Google" id="ProtNLM"/>
    </source>
</evidence>
<dbReference type="AlphaFoldDB" id="A0A9Q1GU93"/>
<feature type="domain" description="Oberon-like PHD finger" evidence="9">
    <location>
        <begin position="497"/>
        <end position="621"/>
    </location>
</feature>
<evidence type="ECO:0000256" key="6">
    <source>
        <dbReference type="ARBA" id="ARBA00023242"/>
    </source>
</evidence>
<dbReference type="GO" id="GO:0010492">
    <property type="term" value="P:maintenance of shoot apical meristem identity"/>
    <property type="evidence" value="ECO:0007669"/>
    <property type="project" value="TreeGrafter"/>
</dbReference>
<name>A0A9Q1GU93_9CARY</name>
<dbReference type="GO" id="GO:0005634">
    <property type="term" value="C:nucleus"/>
    <property type="evidence" value="ECO:0007669"/>
    <property type="project" value="UniProtKB-SubCell"/>
</dbReference>
<dbReference type="Pfam" id="PF16312">
    <property type="entry name" value="Oberon_cc"/>
    <property type="match status" value="1"/>
</dbReference>
<dbReference type="GO" id="GO:0010071">
    <property type="term" value="P:root meristem specification"/>
    <property type="evidence" value="ECO:0007669"/>
    <property type="project" value="TreeGrafter"/>
</dbReference>
<evidence type="ECO:0000256" key="8">
    <source>
        <dbReference type="SAM" id="MobiDB-lite"/>
    </source>
</evidence>
<dbReference type="Proteomes" id="UP001153076">
    <property type="component" value="Unassembled WGS sequence"/>
</dbReference>
<dbReference type="InterPro" id="IPR004082">
    <property type="entry name" value="OBERON"/>
</dbReference>
<gene>
    <name evidence="11" type="ORF">Cgig2_032145</name>
</gene>
<evidence type="ECO:0000256" key="1">
    <source>
        <dbReference type="ARBA" id="ARBA00004123"/>
    </source>
</evidence>
<dbReference type="GO" id="GO:0010468">
    <property type="term" value="P:regulation of gene expression"/>
    <property type="evidence" value="ECO:0007669"/>
    <property type="project" value="TreeGrafter"/>
</dbReference>
<organism evidence="11 12">
    <name type="scientific">Carnegiea gigantea</name>
    <dbReference type="NCBI Taxonomy" id="171969"/>
    <lineage>
        <taxon>Eukaryota</taxon>
        <taxon>Viridiplantae</taxon>
        <taxon>Streptophyta</taxon>
        <taxon>Embryophyta</taxon>
        <taxon>Tracheophyta</taxon>
        <taxon>Spermatophyta</taxon>
        <taxon>Magnoliopsida</taxon>
        <taxon>eudicotyledons</taxon>
        <taxon>Gunneridae</taxon>
        <taxon>Pentapetalae</taxon>
        <taxon>Caryophyllales</taxon>
        <taxon>Cactineae</taxon>
        <taxon>Cactaceae</taxon>
        <taxon>Cactoideae</taxon>
        <taxon>Echinocereeae</taxon>
        <taxon>Carnegiea</taxon>
    </lineage>
</organism>
<evidence type="ECO:0000256" key="4">
    <source>
        <dbReference type="ARBA" id="ARBA00022833"/>
    </source>
</evidence>
<dbReference type="CDD" id="cd15612">
    <property type="entry name" value="PHD_OBE1_like"/>
    <property type="match status" value="1"/>
</dbReference>